<dbReference type="CDD" id="cd00009">
    <property type="entry name" value="AAA"/>
    <property type="match status" value="1"/>
</dbReference>
<dbReference type="PROSITE" id="PS00676">
    <property type="entry name" value="SIGMA54_INTERACT_2"/>
    <property type="match status" value="1"/>
</dbReference>
<dbReference type="Gene3D" id="1.10.8.60">
    <property type="match status" value="1"/>
</dbReference>
<dbReference type="InterPro" id="IPR002078">
    <property type="entry name" value="Sigma_54_int"/>
</dbReference>
<dbReference type="Pfam" id="PF00158">
    <property type="entry name" value="Sigma54_activat"/>
    <property type="match status" value="1"/>
</dbReference>
<keyword evidence="1" id="KW-0547">Nucleotide-binding</keyword>
<dbReference type="PROSITE" id="PS50110">
    <property type="entry name" value="RESPONSE_REGULATORY"/>
    <property type="match status" value="1"/>
</dbReference>
<dbReference type="EMBL" id="AP024233">
    <property type="protein sequence ID" value="BCO09615.1"/>
    <property type="molecule type" value="Genomic_DNA"/>
</dbReference>
<dbReference type="Pfam" id="PF02954">
    <property type="entry name" value="HTH_8"/>
    <property type="match status" value="1"/>
</dbReference>
<dbReference type="FunFam" id="3.40.50.300:FF:000006">
    <property type="entry name" value="DNA-binding transcriptional regulator NtrC"/>
    <property type="match status" value="1"/>
</dbReference>
<evidence type="ECO:0000313" key="10">
    <source>
        <dbReference type="Proteomes" id="UP001063350"/>
    </source>
</evidence>
<keyword evidence="4" id="KW-0238">DNA-binding</keyword>
<evidence type="ECO:0000256" key="3">
    <source>
        <dbReference type="ARBA" id="ARBA00023015"/>
    </source>
</evidence>
<dbReference type="InterPro" id="IPR011006">
    <property type="entry name" value="CheY-like_superfamily"/>
</dbReference>
<proteinExistence type="predicted"/>
<dbReference type="InterPro" id="IPR001789">
    <property type="entry name" value="Sig_transdc_resp-reg_receiver"/>
</dbReference>
<dbReference type="GO" id="GO:0000160">
    <property type="term" value="P:phosphorelay signal transduction system"/>
    <property type="evidence" value="ECO:0007669"/>
    <property type="project" value="InterPro"/>
</dbReference>
<dbReference type="SUPFAM" id="SSF52540">
    <property type="entry name" value="P-loop containing nucleoside triphosphate hydrolases"/>
    <property type="match status" value="1"/>
</dbReference>
<dbReference type="InterPro" id="IPR025944">
    <property type="entry name" value="Sigma_54_int_dom_CS"/>
</dbReference>
<comment type="caution">
    <text evidence="6">Lacks conserved residue(s) required for the propagation of feature annotation.</text>
</comment>
<dbReference type="Gene3D" id="3.40.50.2300">
    <property type="match status" value="1"/>
</dbReference>
<dbReference type="InterPro" id="IPR002197">
    <property type="entry name" value="HTH_Fis"/>
</dbReference>
<dbReference type="SUPFAM" id="SSF52172">
    <property type="entry name" value="CheY-like"/>
    <property type="match status" value="1"/>
</dbReference>
<dbReference type="PROSITE" id="PS00688">
    <property type="entry name" value="SIGMA54_INTERACT_3"/>
    <property type="match status" value="1"/>
</dbReference>
<dbReference type="SMART" id="SM00382">
    <property type="entry name" value="AAA"/>
    <property type="match status" value="1"/>
</dbReference>
<dbReference type="InterPro" id="IPR058031">
    <property type="entry name" value="AAA_lid_NorR"/>
</dbReference>
<accession>A0A915U2J4</accession>
<dbReference type="Gene3D" id="1.10.10.60">
    <property type="entry name" value="Homeodomain-like"/>
    <property type="match status" value="1"/>
</dbReference>
<dbReference type="PROSITE" id="PS50045">
    <property type="entry name" value="SIGMA54_INTERACT_4"/>
    <property type="match status" value="1"/>
</dbReference>
<evidence type="ECO:0000256" key="1">
    <source>
        <dbReference type="ARBA" id="ARBA00022741"/>
    </source>
</evidence>
<dbReference type="SUPFAM" id="SSF46689">
    <property type="entry name" value="Homeodomain-like"/>
    <property type="match status" value="1"/>
</dbReference>
<dbReference type="PANTHER" id="PTHR32071:SF57">
    <property type="entry name" value="C4-DICARBOXYLATE TRANSPORT TRANSCRIPTIONAL REGULATORY PROTEIN DCTD"/>
    <property type="match status" value="1"/>
</dbReference>
<dbReference type="GO" id="GO:0006355">
    <property type="term" value="P:regulation of DNA-templated transcription"/>
    <property type="evidence" value="ECO:0007669"/>
    <property type="project" value="InterPro"/>
</dbReference>
<keyword evidence="3" id="KW-0805">Transcription regulation</keyword>
<reference evidence="9" key="1">
    <citation type="submission" date="2020-12" db="EMBL/GenBank/DDBJ databases">
        <title>Desulfobium dissulfuricans gen. nov., sp. nov., a novel mesophilic, sulfate-reducing bacterium isolated from a deep-sea hydrothermal vent.</title>
        <authorList>
            <person name="Hashimoto Y."/>
            <person name="Tame A."/>
            <person name="Sawayama S."/>
            <person name="Miyazaki J."/>
            <person name="Takai K."/>
            <person name="Nakagawa S."/>
        </authorList>
    </citation>
    <scope>NUCLEOTIDE SEQUENCE</scope>
    <source>
        <strain evidence="9">GF1</strain>
    </source>
</reference>
<dbReference type="AlphaFoldDB" id="A0A915U2J4"/>
<organism evidence="9 10">
    <name type="scientific">Desulfolithobacter dissulfuricans</name>
    <dbReference type="NCBI Taxonomy" id="2795293"/>
    <lineage>
        <taxon>Bacteria</taxon>
        <taxon>Pseudomonadati</taxon>
        <taxon>Thermodesulfobacteriota</taxon>
        <taxon>Desulfobulbia</taxon>
        <taxon>Desulfobulbales</taxon>
        <taxon>Desulfobulbaceae</taxon>
        <taxon>Desulfolithobacter</taxon>
    </lineage>
</organism>
<dbReference type="Proteomes" id="UP001063350">
    <property type="component" value="Chromosome"/>
</dbReference>
<evidence type="ECO:0000259" key="8">
    <source>
        <dbReference type="PROSITE" id="PS50110"/>
    </source>
</evidence>
<feature type="domain" description="Sigma-54 factor interaction" evidence="7">
    <location>
        <begin position="63"/>
        <end position="291"/>
    </location>
</feature>
<dbReference type="InterPro" id="IPR003593">
    <property type="entry name" value="AAA+_ATPase"/>
</dbReference>
<evidence type="ECO:0000256" key="5">
    <source>
        <dbReference type="ARBA" id="ARBA00023163"/>
    </source>
</evidence>
<dbReference type="Gene3D" id="3.40.50.300">
    <property type="entry name" value="P-loop containing nucleotide triphosphate hydrolases"/>
    <property type="match status" value="1"/>
</dbReference>
<dbReference type="InterPro" id="IPR027417">
    <property type="entry name" value="P-loop_NTPase"/>
</dbReference>
<dbReference type="GO" id="GO:0043565">
    <property type="term" value="F:sequence-specific DNA binding"/>
    <property type="evidence" value="ECO:0007669"/>
    <property type="project" value="InterPro"/>
</dbReference>
<dbReference type="GO" id="GO:0005524">
    <property type="term" value="F:ATP binding"/>
    <property type="evidence" value="ECO:0007669"/>
    <property type="project" value="UniProtKB-KW"/>
</dbReference>
<dbReference type="PANTHER" id="PTHR32071">
    <property type="entry name" value="TRANSCRIPTIONAL REGULATORY PROTEIN"/>
    <property type="match status" value="1"/>
</dbReference>
<dbReference type="KEGG" id="ddu:GF1_19910"/>
<keyword evidence="10" id="KW-1185">Reference proteome</keyword>
<dbReference type="InterPro" id="IPR009057">
    <property type="entry name" value="Homeodomain-like_sf"/>
</dbReference>
<dbReference type="InterPro" id="IPR025943">
    <property type="entry name" value="Sigma_54_int_dom_ATP-bd_2"/>
</dbReference>
<dbReference type="PRINTS" id="PR01590">
    <property type="entry name" value="HTHFIS"/>
</dbReference>
<keyword evidence="5" id="KW-0804">Transcription</keyword>
<evidence type="ECO:0000313" key="9">
    <source>
        <dbReference type="EMBL" id="BCO09615.1"/>
    </source>
</evidence>
<gene>
    <name evidence="9" type="primary">atoC</name>
    <name evidence="9" type="ORF">GF1_19910</name>
</gene>
<name>A0A915U2J4_9BACT</name>
<evidence type="ECO:0000256" key="2">
    <source>
        <dbReference type="ARBA" id="ARBA00022840"/>
    </source>
</evidence>
<feature type="domain" description="Response regulatory" evidence="8">
    <location>
        <begin position="1"/>
        <end position="40"/>
    </location>
</feature>
<protein>
    <submittedName>
        <fullName evidence="9">Acetoacetate metabolism regulatory protein AtoC</fullName>
    </submittedName>
</protein>
<evidence type="ECO:0000259" key="7">
    <source>
        <dbReference type="PROSITE" id="PS50045"/>
    </source>
</evidence>
<evidence type="ECO:0000256" key="4">
    <source>
        <dbReference type="ARBA" id="ARBA00023125"/>
    </source>
</evidence>
<dbReference type="Pfam" id="PF25601">
    <property type="entry name" value="AAA_lid_14"/>
    <property type="match status" value="1"/>
</dbReference>
<sequence>MMTAYGSVDDAVSCMKKGAVDYILKPFNMDDLVIRIKRVLEMQSVKAKCASLEEHCLLTQKHIIGESPAIKKVYRIISQVAPTDSTVLVTGESGTGKELAAAAIHRSSTRATKPYVRINCAAIPEGLIESELFGHERGAFTGAHSRKPGKFELADGGTLLLDEIGDLPLPLQAKLLRVIQEGECERVGGTRTIKVDVRLICATAKDLGVEVKEGRFREDLYYRLRVIPVTMPPLRERREDIPILIDHFLAEFSQKRGITLKLSPEAMACMLEYDFPGNVRELKNIIERASVLAPNPVITPADLPADLHSGDDVAESFEGPVILSEALAQTEKRCLLSALARTGGNRTKAAELLGISRKNLWEKMKHYEITL</sequence>
<evidence type="ECO:0000256" key="6">
    <source>
        <dbReference type="PROSITE-ProRule" id="PRU00169"/>
    </source>
</evidence>
<keyword evidence="2" id="KW-0067">ATP-binding</keyword>